<accession>A0AAN8FN43</accession>
<name>A0AAN8FN43_TRICO</name>
<proteinExistence type="predicted"/>
<gene>
    <name evidence="2" type="ORF">GCK32_019183</name>
</gene>
<sequence length="62" mass="7110">VFWAYGSMGMRKRFELPACVRAAIMAKFPLDGDKPSGPKGKKGVKRETLECDNEEWRNKSKY</sequence>
<keyword evidence="3" id="KW-1185">Reference proteome</keyword>
<feature type="non-terminal residue" evidence="2">
    <location>
        <position position="1"/>
    </location>
</feature>
<dbReference type="Proteomes" id="UP001331761">
    <property type="component" value="Unassembled WGS sequence"/>
</dbReference>
<feature type="region of interest" description="Disordered" evidence="1">
    <location>
        <begin position="30"/>
        <end position="50"/>
    </location>
</feature>
<organism evidence="2 3">
    <name type="scientific">Trichostrongylus colubriformis</name>
    <name type="common">Black scour worm</name>
    <dbReference type="NCBI Taxonomy" id="6319"/>
    <lineage>
        <taxon>Eukaryota</taxon>
        <taxon>Metazoa</taxon>
        <taxon>Ecdysozoa</taxon>
        <taxon>Nematoda</taxon>
        <taxon>Chromadorea</taxon>
        <taxon>Rhabditida</taxon>
        <taxon>Rhabditina</taxon>
        <taxon>Rhabditomorpha</taxon>
        <taxon>Strongyloidea</taxon>
        <taxon>Trichostrongylidae</taxon>
        <taxon>Trichostrongylus</taxon>
    </lineage>
</organism>
<protein>
    <submittedName>
        <fullName evidence="2">Uncharacterized protein</fullName>
    </submittedName>
</protein>
<dbReference type="AlphaFoldDB" id="A0AAN8FN43"/>
<evidence type="ECO:0000313" key="2">
    <source>
        <dbReference type="EMBL" id="KAK5982376.1"/>
    </source>
</evidence>
<evidence type="ECO:0000256" key="1">
    <source>
        <dbReference type="SAM" id="MobiDB-lite"/>
    </source>
</evidence>
<comment type="caution">
    <text evidence="2">The sequence shown here is derived from an EMBL/GenBank/DDBJ whole genome shotgun (WGS) entry which is preliminary data.</text>
</comment>
<dbReference type="EMBL" id="WIXE01005204">
    <property type="protein sequence ID" value="KAK5982376.1"/>
    <property type="molecule type" value="Genomic_DNA"/>
</dbReference>
<evidence type="ECO:0000313" key="3">
    <source>
        <dbReference type="Proteomes" id="UP001331761"/>
    </source>
</evidence>
<reference evidence="2 3" key="1">
    <citation type="submission" date="2019-10" db="EMBL/GenBank/DDBJ databases">
        <title>Assembly and Annotation for the nematode Trichostrongylus colubriformis.</title>
        <authorList>
            <person name="Martin J."/>
        </authorList>
    </citation>
    <scope>NUCLEOTIDE SEQUENCE [LARGE SCALE GENOMIC DNA]</scope>
    <source>
        <strain evidence="2">G859</strain>
        <tissue evidence="2">Whole worm</tissue>
    </source>
</reference>